<keyword evidence="3" id="KW-0812">Transmembrane</keyword>
<dbReference type="PANTHER" id="PTHR46439">
    <property type="entry name" value="CYSTEINE-RICH MOTOR NEURON 1 PROTEIN"/>
    <property type="match status" value="1"/>
</dbReference>
<dbReference type="Gene3D" id="2.10.22.10">
    <property type="entry name" value="Antistasin, domain 1"/>
    <property type="match status" value="3"/>
</dbReference>
<dbReference type="InterPro" id="IPR011061">
    <property type="entry name" value="Hirudin/antistatin"/>
</dbReference>
<reference evidence="5 6" key="1">
    <citation type="journal article" date="2022" name="Allergy">
        <title>Genome assembly and annotation of Periplaneta americana reveal a comprehensive cockroach allergen profile.</title>
        <authorList>
            <person name="Wang L."/>
            <person name="Xiong Q."/>
            <person name="Saelim N."/>
            <person name="Wang L."/>
            <person name="Nong W."/>
            <person name="Wan A.T."/>
            <person name="Shi M."/>
            <person name="Liu X."/>
            <person name="Cao Q."/>
            <person name="Hui J.H.L."/>
            <person name="Sookrung N."/>
            <person name="Leung T.F."/>
            <person name="Tungtrongchitr A."/>
            <person name="Tsui S.K.W."/>
        </authorList>
    </citation>
    <scope>NUCLEOTIDE SEQUENCE [LARGE SCALE GENOMIC DNA]</scope>
    <source>
        <strain evidence="5">PWHHKU_190912</strain>
    </source>
</reference>
<feature type="domain" description="Antistasin-like" evidence="4">
    <location>
        <begin position="155"/>
        <end position="181"/>
    </location>
</feature>
<dbReference type="InterPro" id="IPR004094">
    <property type="entry name" value="Antistasin-like"/>
</dbReference>
<name>A0ABQ8T6H0_PERAM</name>
<feature type="domain" description="Antistasin-like" evidence="4">
    <location>
        <begin position="66"/>
        <end position="92"/>
    </location>
</feature>
<sequence>MKPVVILVVALIVVVTVVVVMVLVVVTWKDVRFWQPVDYKRIHKVESYGPLTLPHRISVVTIPPHCPALNNCSLRCVHGFMRDNDGCYTCHCQAEECVLECPGGFLQDNHGNKLCKCANSNAGPNDCPPLTGCRKNCSHGYRLKGGCEVCKCKECRPLTDCNKNCVHGLRNNDRGCPICKCRAGQVPPSASSVAAVVRNGSSYSFSRRLRGSVSDKVL</sequence>
<keyword evidence="1" id="KW-0732">Signal</keyword>
<evidence type="ECO:0000313" key="5">
    <source>
        <dbReference type="EMBL" id="KAJ4442076.1"/>
    </source>
</evidence>
<gene>
    <name evidence="5" type="ORF">ANN_11942</name>
</gene>
<keyword evidence="6" id="KW-1185">Reference proteome</keyword>
<comment type="caution">
    <text evidence="5">The sequence shown here is derived from an EMBL/GenBank/DDBJ whole genome shotgun (WGS) entry which is preliminary data.</text>
</comment>
<evidence type="ECO:0000256" key="1">
    <source>
        <dbReference type="ARBA" id="ARBA00022729"/>
    </source>
</evidence>
<proteinExistence type="predicted"/>
<keyword evidence="3" id="KW-0472">Membrane</keyword>
<keyword evidence="2" id="KW-0677">Repeat</keyword>
<dbReference type="InterPro" id="IPR052624">
    <property type="entry name" value="CRIM1"/>
</dbReference>
<protein>
    <recommendedName>
        <fullName evidence="4">Antistasin-like domain-containing protein</fullName>
    </recommendedName>
</protein>
<dbReference type="PROSITE" id="PS51252">
    <property type="entry name" value="ANTISTASIN"/>
    <property type="match status" value="2"/>
</dbReference>
<evidence type="ECO:0000313" key="6">
    <source>
        <dbReference type="Proteomes" id="UP001148838"/>
    </source>
</evidence>
<accession>A0ABQ8T6H0</accession>
<dbReference type="EMBL" id="JAJSOF020000015">
    <property type="protein sequence ID" value="KAJ4442076.1"/>
    <property type="molecule type" value="Genomic_DNA"/>
</dbReference>
<feature type="transmembrane region" description="Helical" evidence="3">
    <location>
        <begin position="6"/>
        <end position="26"/>
    </location>
</feature>
<evidence type="ECO:0000256" key="2">
    <source>
        <dbReference type="ARBA" id="ARBA00022737"/>
    </source>
</evidence>
<evidence type="ECO:0000256" key="3">
    <source>
        <dbReference type="SAM" id="Phobius"/>
    </source>
</evidence>
<evidence type="ECO:0000259" key="4">
    <source>
        <dbReference type="PROSITE" id="PS51252"/>
    </source>
</evidence>
<dbReference type="PANTHER" id="PTHR46439:SF1">
    <property type="entry name" value="CYSTEINE-RICH MOTOR NEURON 1 PROTEIN"/>
    <property type="match status" value="1"/>
</dbReference>
<organism evidence="5 6">
    <name type="scientific">Periplaneta americana</name>
    <name type="common">American cockroach</name>
    <name type="synonym">Blatta americana</name>
    <dbReference type="NCBI Taxonomy" id="6978"/>
    <lineage>
        <taxon>Eukaryota</taxon>
        <taxon>Metazoa</taxon>
        <taxon>Ecdysozoa</taxon>
        <taxon>Arthropoda</taxon>
        <taxon>Hexapoda</taxon>
        <taxon>Insecta</taxon>
        <taxon>Pterygota</taxon>
        <taxon>Neoptera</taxon>
        <taxon>Polyneoptera</taxon>
        <taxon>Dictyoptera</taxon>
        <taxon>Blattodea</taxon>
        <taxon>Blattoidea</taxon>
        <taxon>Blattidae</taxon>
        <taxon>Blattinae</taxon>
        <taxon>Periplaneta</taxon>
    </lineage>
</organism>
<keyword evidence="3" id="KW-1133">Transmembrane helix</keyword>
<dbReference type="Pfam" id="PF02822">
    <property type="entry name" value="Antistasin"/>
    <property type="match status" value="3"/>
</dbReference>
<dbReference type="SUPFAM" id="SSF57262">
    <property type="entry name" value="Leech antihemostatic proteins"/>
    <property type="match status" value="1"/>
</dbReference>
<dbReference type="Proteomes" id="UP001148838">
    <property type="component" value="Unassembled WGS sequence"/>
</dbReference>